<name>A0A4Z2E1P7_9TELE</name>
<comment type="caution">
    <text evidence="2">The sequence shown here is derived from an EMBL/GenBank/DDBJ whole genome shotgun (WGS) entry which is preliminary data.</text>
</comment>
<evidence type="ECO:0000313" key="3">
    <source>
        <dbReference type="Proteomes" id="UP000314294"/>
    </source>
</evidence>
<evidence type="ECO:0000313" key="2">
    <source>
        <dbReference type="EMBL" id="TNN22796.1"/>
    </source>
</evidence>
<dbReference type="AlphaFoldDB" id="A0A4Z2E1P7"/>
<evidence type="ECO:0000256" key="1">
    <source>
        <dbReference type="SAM" id="MobiDB-lite"/>
    </source>
</evidence>
<dbReference type="Proteomes" id="UP000314294">
    <property type="component" value="Unassembled WGS sequence"/>
</dbReference>
<keyword evidence="3" id="KW-1185">Reference proteome</keyword>
<dbReference type="EMBL" id="SRLO01020958">
    <property type="protein sequence ID" value="TNN22796.1"/>
    <property type="molecule type" value="Genomic_DNA"/>
</dbReference>
<proteinExistence type="predicted"/>
<protein>
    <submittedName>
        <fullName evidence="2">Uncharacterized protein</fullName>
    </submittedName>
</protein>
<feature type="compositionally biased region" description="Basic and acidic residues" evidence="1">
    <location>
        <begin position="46"/>
        <end position="58"/>
    </location>
</feature>
<sequence length="78" mass="8625">MFLILSPEFDRISLHSPRKADVKLSFSSGSLEPEPGASCEGQRSLHQTDTRPRGRLAPEHNVYIQHHDIDGVTGSASR</sequence>
<reference evidence="2 3" key="1">
    <citation type="submission" date="2019-03" db="EMBL/GenBank/DDBJ databases">
        <title>First draft genome of Liparis tanakae, snailfish: a comprehensive survey of snailfish specific genes.</title>
        <authorList>
            <person name="Kim W."/>
            <person name="Song I."/>
            <person name="Jeong J.-H."/>
            <person name="Kim D."/>
            <person name="Kim S."/>
            <person name="Ryu S."/>
            <person name="Song J.Y."/>
            <person name="Lee S.K."/>
        </authorList>
    </citation>
    <scope>NUCLEOTIDE SEQUENCE [LARGE SCALE GENOMIC DNA]</scope>
    <source>
        <tissue evidence="2">Muscle</tissue>
    </source>
</reference>
<gene>
    <name evidence="2" type="ORF">EYF80_067088</name>
</gene>
<organism evidence="2 3">
    <name type="scientific">Liparis tanakae</name>
    <name type="common">Tanaka's snailfish</name>
    <dbReference type="NCBI Taxonomy" id="230148"/>
    <lineage>
        <taxon>Eukaryota</taxon>
        <taxon>Metazoa</taxon>
        <taxon>Chordata</taxon>
        <taxon>Craniata</taxon>
        <taxon>Vertebrata</taxon>
        <taxon>Euteleostomi</taxon>
        <taxon>Actinopterygii</taxon>
        <taxon>Neopterygii</taxon>
        <taxon>Teleostei</taxon>
        <taxon>Neoteleostei</taxon>
        <taxon>Acanthomorphata</taxon>
        <taxon>Eupercaria</taxon>
        <taxon>Perciformes</taxon>
        <taxon>Cottioidei</taxon>
        <taxon>Cottales</taxon>
        <taxon>Liparidae</taxon>
        <taxon>Liparis</taxon>
    </lineage>
</organism>
<accession>A0A4Z2E1P7</accession>
<feature type="region of interest" description="Disordered" evidence="1">
    <location>
        <begin position="26"/>
        <end position="78"/>
    </location>
</feature>